<gene>
    <name evidence="2" type="ORF">MPDQ_005836</name>
</gene>
<evidence type="ECO:0000313" key="3">
    <source>
        <dbReference type="Proteomes" id="UP000319663"/>
    </source>
</evidence>
<reference evidence="2 3" key="1">
    <citation type="submission" date="2019-06" db="EMBL/GenBank/DDBJ databases">
        <title>Wine fermentation using esterase from Monascus purpureus.</title>
        <authorList>
            <person name="Geng C."/>
            <person name="Zhang Y."/>
        </authorList>
    </citation>
    <scope>NUCLEOTIDE SEQUENCE [LARGE SCALE GENOMIC DNA]</scope>
    <source>
        <strain evidence="2">HQ1</strain>
    </source>
</reference>
<dbReference type="OrthoDB" id="5419162at2759"/>
<organism evidence="2 3">
    <name type="scientific">Monascus purpureus</name>
    <name type="common">Red mold</name>
    <name type="synonym">Monascus anka</name>
    <dbReference type="NCBI Taxonomy" id="5098"/>
    <lineage>
        <taxon>Eukaryota</taxon>
        <taxon>Fungi</taxon>
        <taxon>Dikarya</taxon>
        <taxon>Ascomycota</taxon>
        <taxon>Pezizomycotina</taxon>
        <taxon>Eurotiomycetes</taxon>
        <taxon>Eurotiomycetidae</taxon>
        <taxon>Eurotiales</taxon>
        <taxon>Aspergillaceae</taxon>
        <taxon>Monascus</taxon>
    </lineage>
</organism>
<feature type="region of interest" description="Disordered" evidence="1">
    <location>
        <begin position="1"/>
        <end position="108"/>
    </location>
</feature>
<accession>A0A507QZ88</accession>
<evidence type="ECO:0000313" key="2">
    <source>
        <dbReference type="EMBL" id="TQB73435.1"/>
    </source>
</evidence>
<evidence type="ECO:0008006" key="4">
    <source>
        <dbReference type="Google" id="ProtNLM"/>
    </source>
</evidence>
<protein>
    <recommendedName>
        <fullName evidence="4">Conidiation-specific protein 6</fullName>
    </recommendedName>
</protein>
<feature type="compositionally biased region" description="Basic and acidic residues" evidence="1">
    <location>
        <begin position="84"/>
        <end position="108"/>
    </location>
</feature>
<dbReference type="AlphaFoldDB" id="A0A507QZ88"/>
<dbReference type="PANTHER" id="PTHR36576">
    <property type="entry name" value="UPF0654 PROTEIN C11D3.01C-RELATED"/>
    <property type="match status" value="1"/>
</dbReference>
<dbReference type="EMBL" id="VIFY01000044">
    <property type="protein sequence ID" value="TQB73435.1"/>
    <property type="molecule type" value="Genomic_DNA"/>
</dbReference>
<dbReference type="InterPro" id="IPR052670">
    <property type="entry name" value="UPF0654_domain"/>
</dbReference>
<proteinExistence type="predicted"/>
<name>A0A507QZ88_MONPU</name>
<keyword evidence="3" id="KW-1185">Reference proteome</keyword>
<comment type="caution">
    <text evidence="2">The sequence shown here is derived from an EMBL/GenBank/DDBJ whole genome shotgun (WGS) entry which is preliminary data.</text>
</comment>
<dbReference type="PANTHER" id="PTHR36576:SF2">
    <property type="entry name" value="PROTEIN CON-6, PUTATIVE (AFU_ORTHOLOGUE AFUA_4G03615)-RELATED"/>
    <property type="match status" value="1"/>
</dbReference>
<feature type="compositionally biased region" description="Basic and acidic residues" evidence="1">
    <location>
        <begin position="1"/>
        <end position="19"/>
    </location>
</feature>
<evidence type="ECO:0000256" key="1">
    <source>
        <dbReference type="SAM" id="MobiDB-lite"/>
    </source>
</evidence>
<dbReference type="InterPro" id="IPR018824">
    <property type="entry name" value="Conidiation-specific_6"/>
</dbReference>
<dbReference type="Proteomes" id="UP000319663">
    <property type="component" value="Unassembled WGS sequence"/>
</dbReference>
<sequence>MSNSREDNDVSASTEDRVNAVRGYKATLHNPRVSDQAKQHAQDVLDNELQGDKPRQDLYSARGDPNKVGFRVAAGLKAAQKNPRNSERGKQRAGEKLDEMSRQSEESS</sequence>
<dbReference type="GO" id="GO:0005737">
    <property type="term" value="C:cytoplasm"/>
    <property type="evidence" value="ECO:0007669"/>
    <property type="project" value="TreeGrafter"/>
</dbReference>
<dbReference type="Pfam" id="PF10346">
    <property type="entry name" value="Con-6"/>
    <property type="match status" value="2"/>
</dbReference>